<protein>
    <recommendedName>
        <fullName evidence="3">Apple domain-containing protein</fullName>
    </recommendedName>
</protein>
<evidence type="ECO:0000256" key="1">
    <source>
        <dbReference type="SAM" id="MobiDB-lite"/>
    </source>
</evidence>
<feature type="compositionally biased region" description="Low complexity" evidence="1">
    <location>
        <begin position="171"/>
        <end position="186"/>
    </location>
</feature>
<dbReference type="PANTHER" id="PTHR32208:SF56">
    <property type="entry name" value="GALACTOSE OXIDASE-RELATED"/>
    <property type="match status" value="1"/>
</dbReference>
<dbReference type="Gene3D" id="3.50.4.10">
    <property type="entry name" value="Hepatocyte Growth Factor"/>
    <property type="match status" value="1"/>
</dbReference>
<feature type="chain" id="PRO_5034083089" description="Apple domain-containing protein" evidence="2">
    <location>
        <begin position="22"/>
        <end position="408"/>
    </location>
</feature>
<sequence length="408" mass="43246">MRTSTTLLSFVSAIALAQITTFPTTETSYSTNGSMYKICPQSDYSGMTSNAIAEVASINACTDLCDKRTGCKNAVYNYQARMCFLKSAQGVTCEFCANTDFARETSNLVANVVNAEACAALCDGITTCFNAVYNKAYSICHSKAGNVALVTSTQADTVQLVIGVSDAPGDTPSSSRASSSTIAPTSVSTFTRTPSSAPSTPAPSPAPPGKGKWLGIIEMPIIPVAGYIVPEYPESTRMLVFSSWGAYDFSGPAGITQFADYNFKTGAVSQRQVTETKHDIFCPGISSLEDGRIIITGGSNAEATSLYNGNTNSFSRGGDLNIARGYQTSATLSNGKVFTIGGSFSGSPLPKNGEVWDPATNEWILLPQADVNPMRTFSTNKGNNDDHAWLFGWRDGSIFQAGPGREMH</sequence>
<dbReference type="InterPro" id="IPR037293">
    <property type="entry name" value="Gal_Oxidase_central_sf"/>
</dbReference>
<feature type="region of interest" description="Disordered" evidence="1">
    <location>
        <begin position="167"/>
        <end position="209"/>
    </location>
</feature>
<evidence type="ECO:0000313" key="5">
    <source>
        <dbReference type="Proteomes" id="UP000664132"/>
    </source>
</evidence>
<dbReference type="InterPro" id="IPR006652">
    <property type="entry name" value="Kelch_1"/>
</dbReference>
<gene>
    <name evidence="4" type="ORF">IFR04_015255</name>
</gene>
<feature type="signal peptide" evidence="2">
    <location>
        <begin position="1"/>
        <end position="21"/>
    </location>
</feature>
<keyword evidence="2" id="KW-0732">Signal</keyword>
<dbReference type="InterPro" id="IPR003609">
    <property type="entry name" value="Pan_app"/>
</dbReference>
<dbReference type="Gene3D" id="2.130.10.80">
    <property type="entry name" value="Galactose oxidase/kelch, beta-propeller"/>
    <property type="match status" value="1"/>
</dbReference>
<dbReference type="Pfam" id="PF00024">
    <property type="entry name" value="PAN_1"/>
    <property type="match status" value="1"/>
</dbReference>
<evidence type="ECO:0000256" key="2">
    <source>
        <dbReference type="SAM" id="SignalP"/>
    </source>
</evidence>
<dbReference type="OrthoDB" id="2019572at2759"/>
<comment type="caution">
    <text evidence="4">The sequence shown here is derived from an EMBL/GenBank/DDBJ whole genome shotgun (WGS) entry which is preliminary data.</text>
</comment>
<evidence type="ECO:0000313" key="4">
    <source>
        <dbReference type="EMBL" id="KAG4411603.1"/>
    </source>
</evidence>
<dbReference type="EMBL" id="JAFJYH010000456">
    <property type="protein sequence ID" value="KAG4411603.1"/>
    <property type="molecule type" value="Genomic_DNA"/>
</dbReference>
<dbReference type="Proteomes" id="UP000664132">
    <property type="component" value="Unassembled WGS sequence"/>
</dbReference>
<accession>A0A8H7T3J1</accession>
<feature type="domain" description="Apple" evidence="3">
    <location>
        <begin position="39"/>
        <end position="113"/>
    </location>
</feature>
<dbReference type="AlphaFoldDB" id="A0A8H7T3J1"/>
<dbReference type="Pfam" id="PF01344">
    <property type="entry name" value="Kelch_1"/>
    <property type="match status" value="1"/>
</dbReference>
<evidence type="ECO:0000259" key="3">
    <source>
        <dbReference type="PROSITE" id="PS50948"/>
    </source>
</evidence>
<dbReference type="InterPro" id="IPR011043">
    <property type="entry name" value="Gal_Oxase/kelch_b-propeller"/>
</dbReference>
<name>A0A8H7T3J1_9HELO</name>
<keyword evidence="5" id="KW-1185">Reference proteome</keyword>
<reference evidence="4" key="1">
    <citation type="submission" date="2021-02" db="EMBL/GenBank/DDBJ databases">
        <title>Genome sequence Cadophora malorum strain M34.</title>
        <authorList>
            <person name="Stefanovic E."/>
            <person name="Vu D."/>
            <person name="Scully C."/>
            <person name="Dijksterhuis J."/>
            <person name="Roader J."/>
            <person name="Houbraken J."/>
        </authorList>
    </citation>
    <scope>NUCLEOTIDE SEQUENCE</scope>
    <source>
        <strain evidence="4">M34</strain>
    </source>
</reference>
<dbReference type="PANTHER" id="PTHR32208">
    <property type="entry name" value="SECRETED PROTEIN-RELATED"/>
    <property type="match status" value="1"/>
</dbReference>
<proteinExistence type="predicted"/>
<dbReference type="PROSITE" id="PS50948">
    <property type="entry name" value="PAN"/>
    <property type="match status" value="1"/>
</dbReference>
<dbReference type="SUPFAM" id="SSF50965">
    <property type="entry name" value="Galactose oxidase, central domain"/>
    <property type="match status" value="1"/>
</dbReference>
<organism evidence="4 5">
    <name type="scientific">Cadophora malorum</name>
    <dbReference type="NCBI Taxonomy" id="108018"/>
    <lineage>
        <taxon>Eukaryota</taxon>
        <taxon>Fungi</taxon>
        <taxon>Dikarya</taxon>
        <taxon>Ascomycota</taxon>
        <taxon>Pezizomycotina</taxon>
        <taxon>Leotiomycetes</taxon>
        <taxon>Helotiales</taxon>
        <taxon>Ploettnerulaceae</taxon>
        <taxon>Cadophora</taxon>
    </lineage>
</organism>